<dbReference type="Proteomes" id="UP000667802">
    <property type="component" value="Unassembled WGS sequence"/>
</dbReference>
<accession>A0AAP5ICI6</accession>
<dbReference type="RefSeq" id="WP_208341120.1">
    <property type="nucleotide sequence ID" value="NZ_CAWQFN010000781.1"/>
</dbReference>
<dbReference type="AlphaFoldDB" id="A0AAP5ICI6"/>
<keyword evidence="1" id="KW-0808">Transferase</keyword>
<keyword evidence="2" id="KW-1185">Reference proteome</keyword>
<name>A0AAP5ICI6_9CYAN</name>
<gene>
    <name evidence="1" type="ORF">G7B40_022035</name>
</gene>
<reference evidence="2" key="1">
    <citation type="journal article" date="2021" name="Science">
        <title>Hunting the eagle killer: A cyanobacterial neurotoxin causes vacuolar myelinopathy.</title>
        <authorList>
            <person name="Breinlinger S."/>
            <person name="Phillips T.J."/>
            <person name="Haram B.N."/>
            <person name="Mares J."/>
            <person name="Martinez Yerena J.A."/>
            <person name="Hrouzek P."/>
            <person name="Sobotka R."/>
            <person name="Henderson W.M."/>
            <person name="Schmieder P."/>
            <person name="Williams S.M."/>
            <person name="Lauderdale J.D."/>
            <person name="Wilde H.D."/>
            <person name="Gerrin W."/>
            <person name="Kust A."/>
            <person name="Washington J.W."/>
            <person name="Wagner C."/>
            <person name="Geier B."/>
            <person name="Liebeke M."/>
            <person name="Enke H."/>
            <person name="Niedermeyer T.H.J."/>
            <person name="Wilde S.B."/>
        </authorList>
    </citation>
    <scope>NUCLEOTIDE SEQUENCE [LARGE SCALE GENOMIC DNA]</scope>
    <source>
        <strain evidence="2">Thurmond2011</strain>
    </source>
</reference>
<comment type="caution">
    <text evidence="1">The sequence shown here is derived from an EMBL/GenBank/DDBJ whole genome shotgun (WGS) entry which is preliminary data.</text>
</comment>
<sequence length="72" mass="8356">MLDETNLEQRLVNLEHTVAKLKHQISIATSANNWLEKVTGSISDEQTFLEILEYGKSIRYADKLVNSKYLRF</sequence>
<organism evidence="1 2">
    <name type="scientific">Aetokthonos hydrillicola Thurmond2011</name>
    <dbReference type="NCBI Taxonomy" id="2712845"/>
    <lineage>
        <taxon>Bacteria</taxon>
        <taxon>Bacillati</taxon>
        <taxon>Cyanobacteriota</taxon>
        <taxon>Cyanophyceae</taxon>
        <taxon>Nostocales</taxon>
        <taxon>Hapalosiphonaceae</taxon>
        <taxon>Aetokthonos</taxon>
    </lineage>
</organism>
<dbReference type="EMBL" id="JAALHA020000011">
    <property type="protein sequence ID" value="MDR9897223.1"/>
    <property type="molecule type" value="Genomic_DNA"/>
</dbReference>
<evidence type="ECO:0000313" key="1">
    <source>
        <dbReference type="EMBL" id="MDR9897223.1"/>
    </source>
</evidence>
<protein>
    <submittedName>
        <fullName evidence="1">Transferase hexapeptide repeat containing protein</fullName>
    </submittedName>
</protein>
<proteinExistence type="predicted"/>
<dbReference type="GO" id="GO:0016740">
    <property type="term" value="F:transferase activity"/>
    <property type="evidence" value="ECO:0007669"/>
    <property type="project" value="UniProtKB-KW"/>
</dbReference>
<evidence type="ECO:0000313" key="2">
    <source>
        <dbReference type="Proteomes" id="UP000667802"/>
    </source>
</evidence>